<feature type="signal peptide" evidence="2">
    <location>
        <begin position="1"/>
        <end position="23"/>
    </location>
</feature>
<name>A0A1F7SK07_9BACT</name>
<keyword evidence="1" id="KW-0812">Transmembrane</keyword>
<evidence type="ECO:0000313" key="3">
    <source>
        <dbReference type="EMBL" id="OGL54101.1"/>
    </source>
</evidence>
<feature type="transmembrane region" description="Helical" evidence="1">
    <location>
        <begin position="109"/>
        <end position="129"/>
    </location>
</feature>
<evidence type="ECO:0000256" key="2">
    <source>
        <dbReference type="SAM" id="SignalP"/>
    </source>
</evidence>
<dbReference type="AlphaFoldDB" id="A0A1F7SK07"/>
<dbReference type="InterPro" id="IPR043993">
    <property type="entry name" value="T4SS_pilin"/>
</dbReference>
<comment type="caution">
    <text evidence="3">The sequence shown here is derived from an EMBL/GenBank/DDBJ whole genome shotgun (WGS) entry which is preliminary data.</text>
</comment>
<dbReference type="Pfam" id="PF18895">
    <property type="entry name" value="T4SS_pilin"/>
    <property type="match status" value="1"/>
</dbReference>
<dbReference type="EMBL" id="MGDJ01000006">
    <property type="protein sequence ID" value="OGL54101.1"/>
    <property type="molecule type" value="Genomic_DNA"/>
</dbReference>
<feature type="transmembrane region" description="Helical" evidence="1">
    <location>
        <begin position="150"/>
        <end position="172"/>
    </location>
</feature>
<feature type="chain" id="PRO_5009226112" description="EGF-like domain-containing protein" evidence="2">
    <location>
        <begin position="24"/>
        <end position="175"/>
    </location>
</feature>
<protein>
    <recommendedName>
        <fullName evidence="5">EGF-like domain-containing protein</fullName>
    </recommendedName>
</protein>
<keyword evidence="2" id="KW-0732">Signal</keyword>
<sequence>MKKIILGLVVGLLLLGTVGSVKAAGSCECTEYWTGLGCHLVVDNCSAGTTPWCRETGILQPIGGSRCRDQSCECVGFSARDVFVEGYENTGFRFASGEVGDVVSAILPYIYTAAGVLLLVMLILGGIELMTAGGDPGKAKAGYGKITGGLIGFGIIFVSYFVAQLVEVILGVRIL</sequence>
<accession>A0A1F7SK07</accession>
<keyword evidence="1" id="KW-1133">Transmembrane helix</keyword>
<keyword evidence="1" id="KW-0472">Membrane</keyword>
<gene>
    <name evidence="3" type="ORF">A3K55_02655</name>
</gene>
<organism evidence="3 4">
    <name type="scientific">Candidatus Shapirobacteria bacterium RBG_13_44_7</name>
    <dbReference type="NCBI Taxonomy" id="1802149"/>
    <lineage>
        <taxon>Bacteria</taxon>
        <taxon>Candidatus Shapironibacteriota</taxon>
    </lineage>
</organism>
<proteinExistence type="predicted"/>
<evidence type="ECO:0000256" key="1">
    <source>
        <dbReference type="SAM" id="Phobius"/>
    </source>
</evidence>
<dbReference type="Proteomes" id="UP000185874">
    <property type="component" value="Unassembled WGS sequence"/>
</dbReference>
<evidence type="ECO:0008006" key="5">
    <source>
        <dbReference type="Google" id="ProtNLM"/>
    </source>
</evidence>
<reference evidence="3 4" key="1">
    <citation type="journal article" date="2016" name="Nat. Commun.">
        <title>Thousands of microbial genomes shed light on interconnected biogeochemical processes in an aquifer system.</title>
        <authorList>
            <person name="Anantharaman K."/>
            <person name="Brown C.T."/>
            <person name="Hug L.A."/>
            <person name="Sharon I."/>
            <person name="Castelle C.J."/>
            <person name="Probst A.J."/>
            <person name="Thomas B.C."/>
            <person name="Singh A."/>
            <person name="Wilkins M.J."/>
            <person name="Karaoz U."/>
            <person name="Brodie E.L."/>
            <person name="Williams K.H."/>
            <person name="Hubbard S.S."/>
            <person name="Banfield J.F."/>
        </authorList>
    </citation>
    <scope>NUCLEOTIDE SEQUENCE [LARGE SCALE GENOMIC DNA]</scope>
</reference>
<evidence type="ECO:0000313" key="4">
    <source>
        <dbReference type="Proteomes" id="UP000185874"/>
    </source>
</evidence>